<proteinExistence type="inferred from homology"/>
<evidence type="ECO:0000256" key="2">
    <source>
        <dbReference type="ARBA" id="ARBA00022837"/>
    </source>
</evidence>
<feature type="transmembrane region" description="Helical" evidence="4">
    <location>
        <begin position="35"/>
        <end position="56"/>
    </location>
</feature>
<evidence type="ECO:0000313" key="6">
    <source>
        <dbReference type="EMBL" id="KAL3782601.1"/>
    </source>
</evidence>
<sequence length="3069" mass="344648">MLDSSSWPQWSHWMKIDASFLMEGARLMASYRPNWTYDAAAFLIALLMCLIFQPFLKIIMRRPLRKYVGMEFVDVKISLYTFSFKLTKIEILPVESPIFRGLFASLFPSAIVQRYDSSDEYPTSKILIKELKVQIRMQHIVHPIICVELSGVTLEVEKAYLAPRPPPEFVADTQDSLPSAIPPSVDIGPETPIFDDGIVLDFLRGDELRDADTVTFWMERWIQHVKDSDKFGAKIVFPRERTYDEKMNAGIQLAARGILHSMLIVIKDASLVISGAGSQLVKEIRKQHGPRETNLLLAKLPKQRRALTVLGTDAISISFTPDVHCNLLLCCQGIYVKVGNPLRVTSENGACSRTITYAWHDIIHPYDLVFELKGIPSLLAWAVNYDHDWNSKTLALDFTASEIVVSLSPEHIQTLLLHLDDYTDPMSSYNEWYTWLNKNQQLKLKSIEQNECERMLYCHNYARMKGAVMDSETGSGERLTALQLKEMESRMMRHEILSLRCIAMKNEWKVPKANEEFETFLIDSKSSICDKGSESRATALDVLTPFERLHLMPLHALVILTRTKNAFLSPSVTVNVSVKALQYDFPNEPTAVNPKDMMTAPSSLSLSSYSFTLKYTNPLFPAIAGVRSDMLRPLLSVSIQALGVEWSVAGSENEDEVDLPAFPNEILLGIRWQSLPSEVLRADIEIAVSPTKNQDPFFTLDLRASDLVMILNPIPLASVLQILIDIPQIPFCPPKEENSDDLQEENSILSTDIHVRVENASILFMCDRSDILRGILEVSIDEFTVQLQSIGMSGEVVLSSVPISLSAVQIIQHPSSVNAGIAWTTQPLPSKPIIAADGLRLRASGKKNHSQLEITVQIGTDRVLMNASPSALAALVGLSSSIKPLLEWLGGNAEEEERVRIEKETELEEEKVSLHYRREALRALFNSADVDSSGSLSKKELERIILMLFADTGLAWLNFNVAQQLTMDELKRERDYFMTTIDLLHSEKVSYKDVDCILFRMAHGIDDTNLTPKIGVTGVDYLDRLAHSKAFLSAPTMRRLIYFDDLREYAAMHWVHKITGHTRLENGWTFPAPNLWCQGKGIDLFWDLYTRETGCSRSSLDGQNVVSVQRKLVHSLCNYHFAKFCWKSIVQPQLHAADNDEEEISENTITSWLLDDDSKGRVNIGVFDRLLRHVDRISKDTKEAQQKRNKQIDDRFDIRLAIDVDSVILSFGSVHTFAKNLFEAEFSQVSIAVSALISSQTGWVVPEKVNEEIMVHNHLNNEQVESDRVNGIHFRGTFSVYYLNTKHDQMESLVESYPCFGHLEYKTLLRETLVHNGGDSETTNFTVNIICPRSLNINALPAFFGAASMLSKFISRFDPNPYSGCQEIQLDNCIGREFMVETDASDSHQSVHAYSTAAIPLSNHTSQSPLSFSVMGYNPIHGIIISPYQSLMMPLIRHQKRAGAKRGRKTSVSGFSPHLTIEPKLDRLDSLTLTLRPSVTIQTEIPIKIRIVRISKSKTFGHLRKRGAKSQIDLSKKGLVAILTRLVEGALIVYEKDATEGVDTPLPLQVLDSSHFHALLIQDLTGRHLSNLVQDLMGRHDGNVWRDPVLLSKDFLHNPMSIRQVSRCHALSGIVVRKERLICLPDNNRSRPVASDAKNNLRRTAWDTTIRVVPFFLLSNSMPFPIQVRTWQLFTPKKDDDASWRDSSFLAAHPDDMSDDCPSSDEDLSSATPSIKGWGGGDKFHQPSGLEGHRSYFSVIERGETLRLSGINLQQPLYVQFSQKLQVSGDSDETDCMWSKPLQLDLGKLRTGINPRGWFSLPKKKLDLGDSCSALVDVSIEGAIRMPICTIYSPYWIQNKTGAKLGYKIKGTGSAKRYFVDSGSGGLPIMLHCGNSDQEISVIPLECPRKDIAEHWWDSVCNGKLVWTQHATRSDIRHRIWSEKIELEKAGTSVEIQSHHMTFSVNIVSLAGVFYRSKLITLAPRYILKNMLHIGVTILPICGSKSDVLRKARQLRQHLTNHDEKNIVCLDPKESTIMYNFTVANKSHRWVAFCVNSSRLGNDYKCKWHLISLDKIGSTSFGEHDGINDTMCGIVEAKIQISDGARVVSLIHASIPPFRIENRSNDHIIQFVQDDDDGVVFELLPMHSCGYCWDSPHGKKSLRAVVIPNTGNDGAECGMNGRHSTSEISENECVGNNNTNDLKSWDCGSKSIISNNTSRSSRRTLHDPFQQRPQFGAMSRGYNLSKFGNKKDLPGARTFSSLKVHLRISAGTKILTFNDSSWLIDQSELGLLKKGGDFKGTLCDIRVNGFAIYIMDDFPREVIGIVMRDLQIYKPMGSIEATVRIRHFQVDAMLPEARYPIIVQPKMSEVGHNNAEERHEITQTVNDKDCFWLKRHEGLPIFEVNFSYVPQTNMTWVPHIEVIICPMKVQLDVDYIIRVVGTIMNSISKYQEGASTNSTVATHANDELQYITHGHLEYQTYIERLYIAPVWFEVELNLKPDDRDISENETAGETDLTLNSIARSSNSANVAAVLSWVINVGVNFAHVSPTFQYATIIATDRYCDIIELARDILISYIVQTIKQSYKVIFSLNLLGDPNLLAHHWRTGISDLVYRTRDELAAGGKDGFGKGIASFAEHVVGGTFLFVNKSSGGFAKTLDALITSQYTSMHLKPNLDSSQRRRPRHAIEGLAQGGDFFSRTVVHGMAGLIGSPIRGAKAGLSATDSVTGFAKGFVSGAAGLVMSPFIGALGFVAKTSDGIAATTRYLELSAVEARCRPARMVSWGEPMIDSGLSFLKAIGIRVHTVRYQKIRKRIVGTHEVEIDEEGIGKISSKEYKRIRAAETRRKYPPRKVVEVLYKKYKTEKRYVTTHTRPTLLTDERSNRAHPHDHYAVCFEDTIVLESSNLQLSDQVVIQFRNSKLGKNFIRSSRPSGLCRLTVGDMYSSIIHFYKEQLKDIETTLSKQITNDSNETLTTHPRSKAASEHGAMNQPLIIPAPQELTLFRPAKARVFTGDVFEAIGEEMESIREADEKALHILDLNRLDSSLPSDSEHSFLFEGGNKKAKMLDGSNIISSNERLFGNISLSFFPVLW</sequence>
<name>A0ABD3P5E2_9STRA</name>
<dbReference type="InterPro" id="IPR026847">
    <property type="entry name" value="VPS13"/>
</dbReference>
<dbReference type="PROSITE" id="PS00018">
    <property type="entry name" value="EF_HAND_1"/>
    <property type="match status" value="1"/>
</dbReference>
<keyword evidence="4" id="KW-1133">Transmembrane helix</keyword>
<keyword evidence="7" id="KW-1185">Reference proteome</keyword>
<keyword evidence="4" id="KW-0472">Membrane</keyword>
<evidence type="ECO:0000256" key="1">
    <source>
        <dbReference type="ARBA" id="ARBA00006545"/>
    </source>
</evidence>
<reference evidence="6 7" key="1">
    <citation type="submission" date="2024-10" db="EMBL/GenBank/DDBJ databases">
        <title>Updated reference genomes for cyclostephanoid diatoms.</title>
        <authorList>
            <person name="Roberts W.R."/>
            <person name="Alverson A.J."/>
        </authorList>
    </citation>
    <scope>NUCLEOTIDE SEQUENCE [LARGE SCALE GENOMIC DNA]</scope>
    <source>
        <strain evidence="6 7">AJA276-08</strain>
    </source>
</reference>
<feature type="compositionally biased region" description="Acidic residues" evidence="3">
    <location>
        <begin position="1697"/>
        <end position="1708"/>
    </location>
</feature>
<accession>A0ABD3P5E2</accession>
<comment type="caution">
    <text evidence="6">The sequence shown here is derived from an EMBL/GenBank/DDBJ whole genome shotgun (WGS) entry which is preliminary data.</text>
</comment>
<evidence type="ECO:0000256" key="3">
    <source>
        <dbReference type="SAM" id="MobiDB-lite"/>
    </source>
</evidence>
<dbReference type="Pfam" id="PF25036">
    <property type="entry name" value="VPS13_VAB"/>
    <property type="match status" value="1"/>
</dbReference>
<dbReference type="Proteomes" id="UP001530315">
    <property type="component" value="Unassembled WGS sequence"/>
</dbReference>
<feature type="domain" description="EF-hand" evidence="5">
    <location>
        <begin position="916"/>
        <end position="951"/>
    </location>
</feature>
<dbReference type="Gene3D" id="1.10.238.10">
    <property type="entry name" value="EF-hand"/>
    <property type="match status" value="1"/>
</dbReference>
<dbReference type="InterPro" id="IPR002048">
    <property type="entry name" value="EF_hand_dom"/>
</dbReference>
<comment type="similarity">
    <text evidence="1">Belongs to the VPS13 family.</text>
</comment>
<dbReference type="SUPFAM" id="SSF47473">
    <property type="entry name" value="EF-hand"/>
    <property type="match status" value="1"/>
</dbReference>
<dbReference type="InterPro" id="IPR018247">
    <property type="entry name" value="EF_Hand_1_Ca_BS"/>
</dbReference>
<dbReference type="PROSITE" id="PS50222">
    <property type="entry name" value="EF_HAND_2"/>
    <property type="match status" value="1"/>
</dbReference>
<dbReference type="InterPro" id="IPR009543">
    <property type="entry name" value="VPS13_VAB"/>
</dbReference>
<evidence type="ECO:0000256" key="4">
    <source>
        <dbReference type="SAM" id="Phobius"/>
    </source>
</evidence>
<dbReference type="PANTHER" id="PTHR16166:SF93">
    <property type="entry name" value="INTERMEMBRANE LIPID TRANSFER PROTEIN VPS13"/>
    <property type="match status" value="1"/>
</dbReference>
<feature type="region of interest" description="Disordered" evidence="3">
    <location>
        <begin position="1695"/>
        <end position="1721"/>
    </location>
</feature>
<gene>
    <name evidence="6" type="ORF">ACHAW5_008458</name>
</gene>
<keyword evidence="2" id="KW-0106">Calcium</keyword>
<evidence type="ECO:0000259" key="5">
    <source>
        <dbReference type="PROSITE" id="PS50222"/>
    </source>
</evidence>
<evidence type="ECO:0000313" key="7">
    <source>
        <dbReference type="Proteomes" id="UP001530315"/>
    </source>
</evidence>
<dbReference type="PANTHER" id="PTHR16166">
    <property type="entry name" value="VACUOLAR PROTEIN SORTING-ASSOCIATED PROTEIN VPS13"/>
    <property type="match status" value="1"/>
</dbReference>
<dbReference type="EMBL" id="JALLAZ020001008">
    <property type="protein sequence ID" value="KAL3782601.1"/>
    <property type="molecule type" value="Genomic_DNA"/>
</dbReference>
<dbReference type="InterPro" id="IPR011992">
    <property type="entry name" value="EF-hand-dom_pair"/>
</dbReference>
<protein>
    <recommendedName>
        <fullName evidence="5">EF-hand domain-containing protein</fullName>
    </recommendedName>
</protein>
<organism evidence="6 7">
    <name type="scientific">Stephanodiscus triporus</name>
    <dbReference type="NCBI Taxonomy" id="2934178"/>
    <lineage>
        <taxon>Eukaryota</taxon>
        <taxon>Sar</taxon>
        <taxon>Stramenopiles</taxon>
        <taxon>Ochrophyta</taxon>
        <taxon>Bacillariophyta</taxon>
        <taxon>Coscinodiscophyceae</taxon>
        <taxon>Thalassiosirophycidae</taxon>
        <taxon>Stephanodiscales</taxon>
        <taxon>Stephanodiscaceae</taxon>
        <taxon>Stephanodiscus</taxon>
    </lineage>
</organism>
<keyword evidence="4" id="KW-0812">Transmembrane</keyword>